<organism evidence="1 2">
    <name type="scientific">Gordonia rubripertincta</name>
    <name type="common">Rhodococcus corallinus</name>
    <dbReference type="NCBI Taxonomy" id="36822"/>
    <lineage>
        <taxon>Bacteria</taxon>
        <taxon>Bacillati</taxon>
        <taxon>Actinomycetota</taxon>
        <taxon>Actinomycetes</taxon>
        <taxon>Mycobacteriales</taxon>
        <taxon>Gordoniaceae</taxon>
        <taxon>Gordonia</taxon>
    </lineage>
</organism>
<dbReference type="RefSeq" id="WP_301573357.1">
    <property type="nucleotide sequence ID" value="NZ_JAPWIE010000007.1"/>
</dbReference>
<proteinExistence type="predicted"/>
<evidence type="ECO:0000313" key="2">
    <source>
        <dbReference type="Proteomes" id="UP001067235"/>
    </source>
</evidence>
<sequence length="131" mass="13411">MSEAHVLTLLSPSTHPTPGIGGAICAIAESIVTVSTSHVALLNGLVAGLSVDGGGEVIVVAETSVSVSVVTTGTELPSSAVPHPVMATAAIDAAIAVVQIRVEKVEFAKVFIKQILSLPTHYHRRKGRPNS</sequence>
<comment type="caution">
    <text evidence="1">The sequence shown here is derived from an EMBL/GenBank/DDBJ whole genome shotgun (WGS) entry which is preliminary data.</text>
</comment>
<keyword evidence="2" id="KW-1185">Reference proteome</keyword>
<dbReference type="EMBL" id="JAPWIE010000007">
    <property type="protein sequence ID" value="MCZ4552686.1"/>
    <property type="molecule type" value="Genomic_DNA"/>
</dbReference>
<evidence type="ECO:0000313" key="1">
    <source>
        <dbReference type="EMBL" id="MCZ4552686.1"/>
    </source>
</evidence>
<reference evidence="1" key="1">
    <citation type="submission" date="2022-12" db="EMBL/GenBank/DDBJ databases">
        <authorList>
            <person name="Krivoruchko A.V."/>
            <person name="Elkin A."/>
        </authorList>
    </citation>
    <scope>NUCLEOTIDE SEQUENCE</scope>
    <source>
        <strain evidence="1">IEGM 1388</strain>
    </source>
</reference>
<name>A0ABT4N2Z4_GORRU</name>
<gene>
    <name evidence="1" type="ORF">O4213_22045</name>
</gene>
<protein>
    <submittedName>
        <fullName evidence="1">Uncharacterized protein</fullName>
    </submittedName>
</protein>
<dbReference type="Proteomes" id="UP001067235">
    <property type="component" value="Unassembled WGS sequence"/>
</dbReference>
<accession>A0ABT4N2Z4</accession>